<keyword evidence="2" id="KW-1185">Reference proteome</keyword>
<comment type="caution">
    <text evidence="1">The sequence shown here is derived from an EMBL/GenBank/DDBJ whole genome shotgun (WGS) entry which is preliminary data.</text>
</comment>
<dbReference type="EMBL" id="MQUC01000003">
    <property type="protein sequence ID" value="PRP67921.1"/>
    <property type="molecule type" value="Genomic_DNA"/>
</dbReference>
<evidence type="ECO:0000313" key="1">
    <source>
        <dbReference type="EMBL" id="PRP67921.1"/>
    </source>
</evidence>
<accession>A0A2S9WWV5</accession>
<evidence type="ECO:0000313" key="2">
    <source>
        <dbReference type="Proteomes" id="UP000239532"/>
    </source>
</evidence>
<proteinExistence type="predicted"/>
<name>A0A2S9WWV5_9FLAO</name>
<dbReference type="AlphaFoldDB" id="A0A2S9WWV5"/>
<sequence length="80" mass="9189">MIENHLHIPFEFTTSYCCKDNIALSFDKKLAENVTLRLDHLFGVKISGADNLYFCVQANINLKRSFKIEKSIVKPNELLS</sequence>
<organism evidence="1 2">
    <name type="scientific">Nonlabens agnitus</name>
    <dbReference type="NCBI Taxonomy" id="870484"/>
    <lineage>
        <taxon>Bacteria</taxon>
        <taxon>Pseudomonadati</taxon>
        <taxon>Bacteroidota</taxon>
        <taxon>Flavobacteriia</taxon>
        <taxon>Flavobacteriales</taxon>
        <taxon>Flavobacteriaceae</taxon>
        <taxon>Nonlabens</taxon>
    </lineage>
</organism>
<gene>
    <name evidence="1" type="ORF">BST86_12885</name>
</gene>
<reference evidence="1 2" key="1">
    <citation type="submission" date="2016-11" db="EMBL/GenBank/DDBJ databases">
        <title>Trade-off between light-utilization and light-protection in marine flavobacteria.</title>
        <authorList>
            <person name="Kumagai Y."/>
        </authorList>
    </citation>
    <scope>NUCLEOTIDE SEQUENCE [LARGE SCALE GENOMIC DNA]</scope>
    <source>
        <strain evidence="1 2">JCM 17109</strain>
    </source>
</reference>
<protein>
    <submittedName>
        <fullName evidence="1">Uncharacterized protein</fullName>
    </submittedName>
</protein>
<dbReference type="Proteomes" id="UP000239532">
    <property type="component" value="Unassembled WGS sequence"/>
</dbReference>